<evidence type="ECO:0000256" key="7">
    <source>
        <dbReference type="SAM" id="Phobius"/>
    </source>
</evidence>
<evidence type="ECO:0000256" key="4">
    <source>
        <dbReference type="ARBA" id="ARBA00022692"/>
    </source>
</evidence>
<protein>
    <submittedName>
        <fullName evidence="9">Major Facilitator Superfamily protein</fullName>
    </submittedName>
</protein>
<feature type="domain" description="Major facilitator superfamily (MFS) profile" evidence="8">
    <location>
        <begin position="7"/>
        <end position="418"/>
    </location>
</feature>
<reference evidence="9 10" key="1">
    <citation type="submission" date="2019-03" db="EMBL/GenBank/DDBJ databases">
        <title>Deep-cultivation of Planctomycetes and their phenomic and genomic characterization uncovers novel biology.</title>
        <authorList>
            <person name="Wiegand S."/>
            <person name="Jogler M."/>
            <person name="Boedeker C."/>
            <person name="Pinto D."/>
            <person name="Vollmers J."/>
            <person name="Rivas-Marin E."/>
            <person name="Kohn T."/>
            <person name="Peeters S.H."/>
            <person name="Heuer A."/>
            <person name="Rast P."/>
            <person name="Oberbeckmann S."/>
            <person name="Bunk B."/>
            <person name="Jeske O."/>
            <person name="Meyerdierks A."/>
            <person name="Storesund J.E."/>
            <person name="Kallscheuer N."/>
            <person name="Luecker S."/>
            <person name="Lage O.M."/>
            <person name="Pohl T."/>
            <person name="Merkel B.J."/>
            <person name="Hornburger P."/>
            <person name="Mueller R.-W."/>
            <person name="Bruemmer F."/>
            <person name="Labrenz M."/>
            <person name="Spormann A.M."/>
            <person name="Op den Camp H."/>
            <person name="Overmann J."/>
            <person name="Amann R."/>
            <person name="Jetten M.S.M."/>
            <person name="Mascher T."/>
            <person name="Medema M.H."/>
            <person name="Devos D.P."/>
            <person name="Kaster A.-K."/>
            <person name="Ovreas L."/>
            <person name="Rohde M."/>
            <person name="Galperin M.Y."/>
            <person name="Jogler C."/>
        </authorList>
    </citation>
    <scope>NUCLEOTIDE SEQUENCE [LARGE SCALE GENOMIC DNA]</scope>
    <source>
        <strain evidence="9 10">Enr17</strain>
    </source>
</reference>
<dbReference type="PROSITE" id="PS50850">
    <property type="entry name" value="MFS"/>
    <property type="match status" value="1"/>
</dbReference>
<feature type="transmembrane region" description="Helical" evidence="7">
    <location>
        <begin position="141"/>
        <end position="162"/>
    </location>
</feature>
<proteinExistence type="inferred from homology"/>
<dbReference type="Pfam" id="PF07690">
    <property type="entry name" value="MFS_1"/>
    <property type="match status" value="1"/>
</dbReference>
<feature type="transmembrane region" description="Helical" evidence="7">
    <location>
        <begin position="174"/>
        <end position="193"/>
    </location>
</feature>
<dbReference type="RefSeq" id="WP_145308161.1">
    <property type="nucleotide sequence ID" value="NZ_CP037452.1"/>
</dbReference>
<dbReference type="InterPro" id="IPR051788">
    <property type="entry name" value="MFS_Transporter"/>
</dbReference>
<evidence type="ECO:0000259" key="8">
    <source>
        <dbReference type="PROSITE" id="PS50850"/>
    </source>
</evidence>
<evidence type="ECO:0000256" key="5">
    <source>
        <dbReference type="ARBA" id="ARBA00022989"/>
    </source>
</evidence>
<dbReference type="Proteomes" id="UP000318313">
    <property type="component" value="Chromosome"/>
</dbReference>
<keyword evidence="3" id="KW-0813">Transport</keyword>
<dbReference type="InterPro" id="IPR011701">
    <property type="entry name" value="MFS"/>
</dbReference>
<feature type="transmembrane region" description="Helical" evidence="7">
    <location>
        <begin position="102"/>
        <end position="129"/>
    </location>
</feature>
<evidence type="ECO:0000256" key="2">
    <source>
        <dbReference type="ARBA" id="ARBA00008335"/>
    </source>
</evidence>
<keyword evidence="5 7" id="KW-1133">Transmembrane helix</keyword>
<feature type="transmembrane region" description="Helical" evidence="7">
    <location>
        <begin position="343"/>
        <end position="362"/>
    </location>
</feature>
<dbReference type="EMBL" id="CP037452">
    <property type="protein sequence ID" value="QDV49986.1"/>
    <property type="molecule type" value="Genomic_DNA"/>
</dbReference>
<dbReference type="PANTHER" id="PTHR23514">
    <property type="entry name" value="BYPASS OF STOP CODON PROTEIN 6"/>
    <property type="match status" value="1"/>
</dbReference>
<dbReference type="InterPro" id="IPR036259">
    <property type="entry name" value="MFS_trans_sf"/>
</dbReference>
<evidence type="ECO:0000313" key="10">
    <source>
        <dbReference type="Proteomes" id="UP000318313"/>
    </source>
</evidence>
<dbReference type="GO" id="GO:0016020">
    <property type="term" value="C:membrane"/>
    <property type="evidence" value="ECO:0007669"/>
    <property type="project" value="TreeGrafter"/>
</dbReference>
<dbReference type="InterPro" id="IPR020846">
    <property type="entry name" value="MFS_dom"/>
</dbReference>
<keyword evidence="10" id="KW-1185">Reference proteome</keyword>
<sequence>MNNNKPLFIASFMTLIAAGVGFAIRGGILADWGAQYGFTKFDLGTITGGGLVGFGIVILLASLITDNVGYKPILLLAFILHVLSALITFAATPIFHAMGKDATYWCLYIGMFMFAVANGLCEAVINPLVATLYPKKKTHYLNILHAGWPGGLIVGGIVAAVYVKLKGSVPGLRWEYPMAVFLIPTLIYGFIVIKQKFPLSEAKSAGVSFGQMLMTFASPLLLFLLLLQACVGYVELGTDSWIASITESILKKQGEGQGLYLFIYASLIMFILRFFAGPIVEKINPLGLLCMSACFGALGLYMIGSSTQAAMVWLAVTVYGLGKTFLWPTMLGVVGERFPKGGAITMGAMGGIGMLSAGLLGGPGIGYNQDYYATQKLEQLSPEAYERYSAEDKNGFLFFPAIKGLNGSKVSILNNDGKDLEAKVEQLKKEKKTDDYISSLNQWWQGAEQFAAEDKEPVDQAGIFGGRMALKCTALVPLFMAFGYFILVLYFRSKGGYQVEVLHGEEPVGEHYTGGVEGPIE</sequence>
<dbReference type="OrthoDB" id="9783757at2"/>
<dbReference type="GO" id="GO:0022857">
    <property type="term" value="F:transmembrane transporter activity"/>
    <property type="evidence" value="ECO:0007669"/>
    <property type="project" value="InterPro"/>
</dbReference>
<gene>
    <name evidence="9" type="ORF">Enr17x_20120</name>
</gene>
<feature type="transmembrane region" description="Helical" evidence="7">
    <location>
        <begin position="474"/>
        <end position="491"/>
    </location>
</feature>
<dbReference type="Gene3D" id="1.20.1250.20">
    <property type="entry name" value="MFS general substrate transporter like domains"/>
    <property type="match status" value="2"/>
</dbReference>
<dbReference type="PANTHER" id="PTHR23514:SF3">
    <property type="entry name" value="BYPASS OF STOP CODON PROTEIN 6"/>
    <property type="match status" value="1"/>
</dbReference>
<evidence type="ECO:0000313" key="9">
    <source>
        <dbReference type="EMBL" id="QDV49986.1"/>
    </source>
</evidence>
<feature type="transmembrane region" description="Helical" evidence="7">
    <location>
        <begin position="43"/>
        <end position="61"/>
    </location>
</feature>
<dbReference type="AlphaFoldDB" id="A0A518IA35"/>
<feature type="transmembrane region" description="Helical" evidence="7">
    <location>
        <begin position="213"/>
        <end position="234"/>
    </location>
</feature>
<keyword evidence="6 7" id="KW-0472">Membrane</keyword>
<dbReference type="SUPFAM" id="SSF103473">
    <property type="entry name" value="MFS general substrate transporter"/>
    <property type="match status" value="1"/>
</dbReference>
<evidence type="ECO:0000256" key="6">
    <source>
        <dbReference type="ARBA" id="ARBA00023136"/>
    </source>
</evidence>
<evidence type="ECO:0000256" key="3">
    <source>
        <dbReference type="ARBA" id="ARBA00022448"/>
    </source>
</evidence>
<feature type="transmembrane region" description="Helical" evidence="7">
    <location>
        <begin position="73"/>
        <end position="96"/>
    </location>
</feature>
<evidence type="ECO:0000256" key="1">
    <source>
        <dbReference type="ARBA" id="ARBA00004127"/>
    </source>
</evidence>
<dbReference type="KEGG" id="gfm:Enr17x_20120"/>
<comment type="subcellular location">
    <subcellularLocation>
        <location evidence="1">Endomembrane system</location>
        <topology evidence="1">Multi-pass membrane protein</topology>
    </subcellularLocation>
</comment>
<dbReference type="GO" id="GO:0012505">
    <property type="term" value="C:endomembrane system"/>
    <property type="evidence" value="ECO:0007669"/>
    <property type="project" value="UniProtKB-SubCell"/>
</dbReference>
<feature type="transmembrane region" description="Helical" evidence="7">
    <location>
        <begin position="310"/>
        <end position="331"/>
    </location>
</feature>
<feature type="transmembrane region" description="Helical" evidence="7">
    <location>
        <begin position="283"/>
        <end position="304"/>
    </location>
</feature>
<name>A0A518IA35_9PLAN</name>
<comment type="similarity">
    <text evidence="2">Belongs to the major facilitator superfamily.</text>
</comment>
<feature type="transmembrane region" description="Helical" evidence="7">
    <location>
        <begin position="258"/>
        <end position="276"/>
    </location>
</feature>
<organism evidence="9 10">
    <name type="scientific">Gimesia fumaroli</name>
    <dbReference type="NCBI Taxonomy" id="2527976"/>
    <lineage>
        <taxon>Bacteria</taxon>
        <taxon>Pseudomonadati</taxon>
        <taxon>Planctomycetota</taxon>
        <taxon>Planctomycetia</taxon>
        <taxon>Planctomycetales</taxon>
        <taxon>Planctomycetaceae</taxon>
        <taxon>Gimesia</taxon>
    </lineage>
</organism>
<accession>A0A518IA35</accession>
<keyword evidence="4 7" id="KW-0812">Transmembrane</keyword>